<protein>
    <submittedName>
        <fullName evidence="1">Uncharacterized protein</fullName>
    </submittedName>
</protein>
<name>A0A0C2I8N1_THEKT</name>
<accession>A0A0C2I8N1</accession>
<keyword evidence="2" id="KW-1185">Reference proteome</keyword>
<organism evidence="1 2">
    <name type="scientific">Thelohanellus kitauei</name>
    <name type="common">Myxosporean</name>
    <dbReference type="NCBI Taxonomy" id="669202"/>
    <lineage>
        <taxon>Eukaryota</taxon>
        <taxon>Metazoa</taxon>
        <taxon>Cnidaria</taxon>
        <taxon>Myxozoa</taxon>
        <taxon>Myxosporea</taxon>
        <taxon>Bivalvulida</taxon>
        <taxon>Platysporina</taxon>
        <taxon>Myxobolidae</taxon>
        <taxon>Thelohanellus</taxon>
    </lineage>
</organism>
<comment type="caution">
    <text evidence="1">The sequence shown here is derived from an EMBL/GenBank/DDBJ whole genome shotgun (WGS) entry which is preliminary data.</text>
</comment>
<evidence type="ECO:0000313" key="2">
    <source>
        <dbReference type="Proteomes" id="UP000031668"/>
    </source>
</evidence>
<dbReference type="EMBL" id="JWZT01005324">
    <property type="protein sequence ID" value="KII61568.1"/>
    <property type="molecule type" value="Genomic_DNA"/>
</dbReference>
<gene>
    <name evidence="1" type="ORF">RF11_10901</name>
</gene>
<evidence type="ECO:0000313" key="1">
    <source>
        <dbReference type="EMBL" id="KII61568.1"/>
    </source>
</evidence>
<dbReference type="Proteomes" id="UP000031668">
    <property type="component" value="Unassembled WGS sequence"/>
</dbReference>
<proteinExistence type="predicted"/>
<sequence>MLLVDMRSLACGNISCILFEEIFLRQMPDDVWMQLAHADFTNLQKFDDRADEICQARPTDANIQSVKRSKTFEAEHTNANKPVHTTKLEVILLMKSTLYNQSLTTRNLRCST</sequence>
<dbReference type="AlphaFoldDB" id="A0A0C2I8N1"/>
<reference evidence="1 2" key="1">
    <citation type="journal article" date="2014" name="Genome Biol. Evol.">
        <title>The genome of the myxosporean Thelohanellus kitauei shows adaptations to nutrient acquisition within its fish host.</title>
        <authorList>
            <person name="Yang Y."/>
            <person name="Xiong J."/>
            <person name="Zhou Z."/>
            <person name="Huo F."/>
            <person name="Miao W."/>
            <person name="Ran C."/>
            <person name="Liu Y."/>
            <person name="Zhang J."/>
            <person name="Feng J."/>
            <person name="Wang M."/>
            <person name="Wang M."/>
            <person name="Wang L."/>
            <person name="Yao B."/>
        </authorList>
    </citation>
    <scope>NUCLEOTIDE SEQUENCE [LARGE SCALE GENOMIC DNA]</scope>
    <source>
        <strain evidence="1">Wuqing</strain>
    </source>
</reference>